<comment type="subunit">
    <text evidence="5 7">Monomer.</text>
</comment>
<comment type="caution">
    <text evidence="8">The sequence shown here is derived from an EMBL/GenBank/DDBJ whole genome shotgun (WGS) entry which is preliminary data.</text>
</comment>
<dbReference type="EMBL" id="METM01000007">
    <property type="protein sequence ID" value="OGB90562.1"/>
    <property type="molecule type" value="Genomic_DNA"/>
</dbReference>
<comment type="pathway">
    <text evidence="5">Purine metabolism; AMP biosynthesis via salvage pathway; AMP from ADP: step 1/1.</text>
</comment>
<dbReference type="EC" id="2.7.4.3" evidence="5 7"/>
<comment type="similarity">
    <text evidence="5 6">Belongs to the adenylate kinase family.</text>
</comment>
<comment type="function">
    <text evidence="5">Catalyzes the reversible transfer of the terminal phosphate group between ATP and AMP. Plays an important role in cellular energy homeostasis and in adenine nucleotide metabolism.</text>
</comment>
<dbReference type="CDD" id="cd01428">
    <property type="entry name" value="ADK"/>
    <property type="match status" value="1"/>
</dbReference>
<evidence type="ECO:0000256" key="1">
    <source>
        <dbReference type="ARBA" id="ARBA00022679"/>
    </source>
</evidence>
<evidence type="ECO:0000256" key="3">
    <source>
        <dbReference type="ARBA" id="ARBA00022741"/>
    </source>
</evidence>
<dbReference type="UniPathway" id="UPA00588">
    <property type="reaction ID" value="UER00649"/>
</dbReference>
<dbReference type="InterPro" id="IPR027417">
    <property type="entry name" value="P-loop_NTPase"/>
</dbReference>
<reference evidence="8 9" key="1">
    <citation type="journal article" date="2016" name="Nat. Commun.">
        <title>Thousands of microbial genomes shed light on interconnected biogeochemical processes in an aquifer system.</title>
        <authorList>
            <person name="Anantharaman K."/>
            <person name="Brown C.T."/>
            <person name="Hug L.A."/>
            <person name="Sharon I."/>
            <person name="Castelle C.J."/>
            <person name="Probst A.J."/>
            <person name="Thomas B.C."/>
            <person name="Singh A."/>
            <person name="Wilkins M.J."/>
            <person name="Karaoz U."/>
            <person name="Brodie E.L."/>
            <person name="Williams K.H."/>
            <person name="Hubbard S.S."/>
            <person name="Banfield J.F."/>
        </authorList>
    </citation>
    <scope>NUCLEOTIDE SEQUENCE [LARGE SCALE GENOMIC DNA]</scope>
</reference>
<keyword evidence="4 5" id="KW-0418">Kinase</keyword>
<comment type="catalytic activity">
    <reaction evidence="5 7">
        <text>AMP + ATP = 2 ADP</text>
        <dbReference type="Rhea" id="RHEA:12973"/>
        <dbReference type="ChEBI" id="CHEBI:30616"/>
        <dbReference type="ChEBI" id="CHEBI:456215"/>
        <dbReference type="ChEBI" id="CHEBI:456216"/>
        <dbReference type="EC" id="2.7.4.3"/>
    </reaction>
</comment>
<evidence type="ECO:0000256" key="5">
    <source>
        <dbReference type="HAMAP-Rule" id="MF_00235"/>
    </source>
</evidence>
<dbReference type="PRINTS" id="PR00094">
    <property type="entry name" value="ADENYLTKNASE"/>
</dbReference>
<keyword evidence="3 5" id="KW-0547">Nucleotide-binding</keyword>
<organism evidence="8 9">
    <name type="scientific">candidate division WOR-1 bacterium RIFCSPHIGHO2_01_FULL_53_15</name>
    <dbReference type="NCBI Taxonomy" id="1802564"/>
    <lineage>
        <taxon>Bacteria</taxon>
        <taxon>Bacillati</taxon>
        <taxon>Saganbacteria</taxon>
    </lineage>
</organism>
<protein>
    <recommendedName>
        <fullName evidence="5 7">Adenylate kinase</fullName>
        <shortName evidence="5">AK</shortName>
        <ecNumber evidence="5 7">2.7.4.3</ecNumber>
    </recommendedName>
    <alternativeName>
        <fullName evidence="5">ATP-AMP transphosphorylase</fullName>
    </alternativeName>
    <alternativeName>
        <fullName evidence="5">ATP:AMP phosphotransferase</fullName>
    </alternativeName>
    <alternativeName>
        <fullName evidence="5">Adenylate monophosphate kinase</fullName>
    </alternativeName>
</protein>
<dbReference type="GO" id="GO:0005737">
    <property type="term" value="C:cytoplasm"/>
    <property type="evidence" value="ECO:0007669"/>
    <property type="project" value="UniProtKB-SubCell"/>
</dbReference>
<dbReference type="Gene3D" id="3.40.50.300">
    <property type="entry name" value="P-loop containing nucleotide triphosphate hydrolases"/>
    <property type="match status" value="1"/>
</dbReference>
<comment type="subcellular location">
    <subcellularLocation>
        <location evidence="5 7">Cytoplasm</location>
    </subcellularLocation>
</comment>
<evidence type="ECO:0000256" key="4">
    <source>
        <dbReference type="ARBA" id="ARBA00022777"/>
    </source>
</evidence>
<dbReference type="GO" id="GO:0044209">
    <property type="term" value="P:AMP salvage"/>
    <property type="evidence" value="ECO:0007669"/>
    <property type="project" value="UniProtKB-UniRule"/>
</dbReference>
<keyword evidence="5" id="KW-0963">Cytoplasm</keyword>
<dbReference type="AlphaFoldDB" id="A0A1F4Q5Q0"/>
<dbReference type="InterPro" id="IPR033690">
    <property type="entry name" value="Adenylat_kinase_CS"/>
</dbReference>
<feature type="binding site" evidence="5">
    <location>
        <position position="172"/>
    </location>
    <ligand>
        <name>ATP</name>
        <dbReference type="ChEBI" id="CHEBI:30616"/>
    </ligand>
</feature>
<dbReference type="Pfam" id="PF00406">
    <property type="entry name" value="ADK"/>
    <property type="match status" value="1"/>
</dbReference>
<dbReference type="NCBIfam" id="NF011104">
    <property type="entry name" value="PRK14531.1"/>
    <property type="match status" value="1"/>
</dbReference>
<feature type="binding site" evidence="5">
    <location>
        <begin position="57"/>
        <end position="59"/>
    </location>
    <ligand>
        <name>AMP</name>
        <dbReference type="ChEBI" id="CHEBI:456215"/>
    </ligand>
</feature>
<feature type="binding site" evidence="5">
    <location>
        <begin position="10"/>
        <end position="15"/>
    </location>
    <ligand>
        <name>ATP</name>
        <dbReference type="ChEBI" id="CHEBI:30616"/>
    </ligand>
</feature>
<dbReference type="HAMAP" id="MF_00235">
    <property type="entry name" value="Adenylate_kinase_Adk"/>
    <property type="match status" value="1"/>
</dbReference>
<name>A0A1F4Q5Q0_UNCSA</name>
<sequence length="187" mass="20564">MIMIFLGPPGSGKGTQAKSLAGQLGVPHISLGDLLRDEVKRGTEIGQQAKAHMAAGHLVPDELTIELAEKRISQSDCQKGFIFDGFPRSAAQADALDKMFAEKKLTLDRVVYFNVSEEETVKRLLLRAGIEGRADDNAAAIRTRFEVYERSTRPLIEHYSKMGKLLEIDAARSIEAIGRDLAEIGRN</sequence>
<keyword evidence="2 5" id="KW-0545">Nucleotide biosynthesis</keyword>
<feature type="binding site" evidence="5">
    <location>
        <position position="92"/>
    </location>
    <ligand>
        <name>AMP</name>
        <dbReference type="ChEBI" id="CHEBI:456215"/>
    </ligand>
</feature>
<dbReference type="InterPro" id="IPR000850">
    <property type="entry name" value="Adenylat/UMP-CMP_kin"/>
</dbReference>
<feature type="binding site" evidence="5">
    <location>
        <position position="133"/>
    </location>
    <ligand>
        <name>AMP</name>
        <dbReference type="ChEBI" id="CHEBI:456215"/>
    </ligand>
</feature>
<gene>
    <name evidence="5" type="primary">adk</name>
    <name evidence="8" type="ORF">A2625_03350</name>
</gene>
<dbReference type="GO" id="GO:0004017">
    <property type="term" value="F:AMP kinase activity"/>
    <property type="evidence" value="ECO:0007669"/>
    <property type="project" value="UniProtKB-UniRule"/>
</dbReference>
<evidence type="ECO:0000256" key="6">
    <source>
        <dbReference type="RuleBase" id="RU003330"/>
    </source>
</evidence>
<accession>A0A1F4Q5Q0</accession>
<comment type="domain">
    <text evidence="5">Consists of three domains, a large central CORE domain and two small peripheral domains, NMPbind and LID, which undergo movements during catalysis. The LID domain closes over the site of phosphoryl transfer upon ATP binding. Assembling and dissambling the active center during each catalytic cycle provides an effective means to prevent ATP hydrolysis.</text>
</comment>
<evidence type="ECO:0000313" key="9">
    <source>
        <dbReference type="Proteomes" id="UP000178724"/>
    </source>
</evidence>
<dbReference type="NCBIfam" id="NF011100">
    <property type="entry name" value="PRK14527.1"/>
    <property type="match status" value="1"/>
</dbReference>
<feature type="binding site" evidence="5">
    <location>
        <position position="127"/>
    </location>
    <ligand>
        <name>ATP</name>
        <dbReference type="ChEBI" id="CHEBI:30616"/>
    </ligand>
</feature>
<dbReference type="SUPFAM" id="SSF52540">
    <property type="entry name" value="P-loop containing nucleoside triphosphate hydrolases"/>
    <property type="match status" value="1"/>
</dbReference>
<feature type="binding site" evidence="5">
    <location>
        <position position="36"/>
    </location>
    <ligand>
        <name>AMP</name>
        <dbReference type="ChEBI" id="CHEBI:456215"/>
    </ligand>
</feature>
<dbReference type="GO" id="GO:0005524">
    <property type="term" value="F:ATP binding"/>
    <property type="evidence" value="ECO:0007669"/>
    <property type="project" value="UniProtKB-UniRule"/>
</dbReference>
<evidence type="ECO:0000313" key="8">
    <source>
        <dbReference type="EMBL" id="OGB90562.1"/>
    </source>
</evidence>
<dbReference type="PANTHER" id="PTHR23359">
    <property type="entry name" value="NUCLEOTIDE KINASE"/>
    <property type="match status" value="1"/>
</dbReference>
<keyword evidence="1 5" id="KW-0808">Transferase</keyword>
<feature type="binding site" evidence="5">
    <location>
        <begin position="85"/>
        <end position="88"/>
    </location>
    <ligand>
        <name>AMP</name>
        <dbReference type="ChEBI" id="CHEBI:456215"/>
    </ligand>
</feature>
<comment type="caution">
    <text evidence="5">Lacks conserved residue(s) required for the propagation of feature annotation.</text>
</comment>
<evidence type="ECO:0000256" key="2">
    <source>
        <dbReference type="ARBA" id="ARBA00022727"/>
    </source>
</evidence>
<dbReference type="NCBIfam" id="NF001381">
    <property type="entry name" value="PRK00279.1-3"/>
    <property type="match status" value="1"/>
</dbReference>
<proteinExistence type="inferred from homology"/>
<dbReference type="NCBIfam" id="NF011105">
    <property type="entry name" value="PRK14532.1"/>
    <property type="match status" value="1"/>
</dbReference>
<feature type="binding site" evidence="5">
    <location>
        <position position="144"/>
    </location>
    <ligand>
        <name>AMP</name>
        <dbReference type="ChEBI" id="CHEBI:456215"/>
    </ligand>
</feature>
<dbReference type="PROSITE" id="PS00113">
    <property type="entry name" value="ADENYLATE_KINASE"/>
    <property type="match status" value="1"/>
</dbReference>
<feature type="region of interest" description="NMP" evidence="5">
    <location>
        <begin position="30"/>
        <end position="59"/>
    </location>
</feature>
<evidence type="ECO:0000256" key="7">
    <source>
        <dbReference type="RuleBase" id="RU003331"/>
    </source>
</evidence>
<keyword evidence="5 7" id="KW-0067">ATP-binding</keyword>
<dbReference type="Proteomes" id="UP000178724">
    <property type="component" value="Unassembled WGS sequence"/>
</dbReference>